<evidence type="ECO:0000256" key="4">
    <source>
        <dbReference type="ARBA" id="ARBA00022691"/>
    </source>
</evidence>
<dbReference type="Proteomes" id="UP000706525">
    <property type="component" value="Unassembled WGS sequence"/>
</dbReference>
<sequence>MQNGQADFQSATPPGTVSSSLVPPQTLSTLSGQAASPPRASAASTEPPSVIVDILAHADVRLNGDRPWDIRVVNPRLYHRILTSWSLGFGEAFMDGDWECDDLDGLFTRLLTTNIESAAVGRARARLLFEHMRHRVMNLQSRNRAFQVGQQHYDAGNDIFEAMLDSRMIYSCAYWANATTLEEAQYAKLDLICRKLELKPGETLLDIGCGWGGLARFAAEHYGAHVTGVTISKEQLALAQERCAGLPVDLRLQDYRELDGQFDKIVSVGMFEHVGPKNYPVYFDTAQRLLAPEGLFLLHTIGIDVRSAGTDPWIDKYVFPNGKLPAATEIADVVENRFLIEDWHNFGRDYDRTLMVWWDNFVRAWPQLQHKYGERFFRMWKYYLLVCAAFFRSRQGQLWQVVLTHRDRQAPYRSVR</sequence>
<dbReference type="Gene3D" id="3.40.50.150">
    <property type="entry name" value="Vaccinia Virus protein VP39"/>
    <property type="match status" value="1"/>
</dbReference>
<keyword evidence="2 7" id="KW-0489">Methyltransferase</keyword>
<dbReference type="GO" id="GO:0032259">
    <property type="term" value="P:methylation"/>
    <property type="evidence" value="ECO:0007669"/>
    <property type="project" value="UniProtKB-KW"/>
</dbReference>
<feature type="compositionally biased region" description="Polar residues" evidence="6">
    <location>
        <begin position="1"/>
        <end position="33"/>
    </location>
</feature>
<evidence type="ECO:0000313" key="7">
    <source>
        <dbReference type="EMBL" id="CAG9186200.1"/>
    </source>
</evidence>
<dbReference type="EC" id="2.1.1.79" evidence="7"/>
<protein>
    <submittedName>
        <fullName evidence="7">Cyclopropane-fatty-acyl-phospholipid synthase</fullName>
        <ecNumber evidence="7">2.1.1.79</ecNumber>
    </submittedName>
</protein>
<name>A0ABN7ZJR4_9BURK</name>
<evidence type="ECO:0000256" key="1">
    <source>
        <dbReference type="ARBA" id="ARBA00010815"/>
    </source>
</evidence>
<organism evidence="7 8">
    <name type="scientific">Cupriavidus pampae</name>
    <dbReference type="NCBI Taxonomy" id="659251"/>
    <lineage>
        <taxon>Bacteria</taxon>
        <taxon>Pseudomonadati</taxon>
        <taxon>Pseudomonadota</taxon>
        <taxon>Betaproteobacteria</taxon>
        <taxon>Burkholderiales</taxon>
        <taxon>Burkholderiaceae</taxon>
        <taxon>Cupriavidus</taxon>
    </lineage>
</organism>
<dbReference type="Pfam" id="PF02353">
    <property type="entry name" value="CMAS"/>
    <property type="match status" value="1"/>
</dbReference>
<dbReference type="EMBL" id="CAJZAG010000017">
    <property type="protein sequence ID" value="CAG9186200.1"/>
    <property type="molecule type" value="Genomic_DNA"/>
</dbReference>
<dbReference type="GO" id="GO:0008825">
    <property type="term" value="F:cyclopropane-fatty-acyl-phospholipid synthase activity"/>
    <property type="evidence" value="ECO:0007669"/>
    <property type="project" value="UniProtKB-EC"/>
</dbReference>
<reference evidence="7 8" key="1">
    <citation type="submission" date="2021-08" db="EMBL/GenBank/DDBJ databases">
        <authorList>
            <person name="Peeters C."/>
        </authorList>
    </citation>
    <scope>NUCLEOTIDE SEQUENCE [LARGE SCALE GENOMIC DNA]</scope>
    <source>
        <strain evidence="7 8">LMG 32289</strain>
    </source>
</reference>
<comment type="caution">
    <text evidence="7">The sequence shown here is derived from an EMBL/GenBank/DDBJ whole genome shotgun (WGS) entry which is preliminary data.</text>
</comment>
<dbReference type="NCBIfam" id="NF008686">
    <property type="entry name" value="PRK11705.1"/>
    <property type="match status" value="1"/>
</dbReference>
<evidence type="ECO:0000256" key="6">
    <source>
        <dbReference type="SAM" id="MobiDB-lite"/>
    </source>
</evidence>
<evidence type="ECO:0000256" key="3">
    <source>
        <dbReference type="ARBA" id="ARBA00022679"/>
    </source>
</evidence>
<accession>A0ABN7ZJR4</accession>
<keyword evidence="4" id="KW-0949">S-adenosyl-L-methionine</keyword>
<proteinExistence type="inferred from homology"/>
<feature type="region of interest" description="Disordered" evidence="6">
    <location>
        <begin position="1"/>
        <end position="46"/>
    </location>
</feature>
<dbReference type="SUPFAM" id="SSF53335">
    <property type="entry name" value="S-adenosyl-L-methionine-dependent methyltransferases"/>
    <property type="match status" value="1"/>
</dbReference>
<dbReference type="PANTHER" id="PTHR43667">
    <property type="entry name" value="CYCLOPROPANE-FATTY-ACYL-PHOSPHOLIPID SYNTHASE"/>
    <property type="match status" value="1"/>
</dbReference>
<keyword evidence="3 7" id="KW-0808">Transferase</keyword>
<dbReference type="PANTHER" id="PTHR43667:SF1">
    <property type="entry name" value="CYCLOPROPANE-FATTY-ACYL-PHOSPHOLIPID SYNTHASE"/>
    <property type="match status" value="1"/>
</dbReference>
<keyword evidence="5" id="KW-0443">Lipid metabolism</keyword>
<evidence type="ECO:0000313" key="8">
    <source>
        <dbReference type="Proteomes" id="UP000706525"/>
    </source>
</evidence>
<gene>
    <name evidence="7" type="primary">cfa</name>
    <name evidence="7" type="ORF">LMG32289_06302</name>
</gene>
<comment type="similarity">
    <text evidence="1">Belongs to the CFA/CMAS family.</text>
</comment>
<feature type="compositionally biased region" description="Low complexity" evidence="6">
    <location>
        <begin position="34"/>
        <end position="46"/>
    </location>
</feature>
<dbReference type="RefSeq" id="WP_223995430.1">
    <property type="nucleotide sequence ID" value="NZ_CAJZAG010000017.1"/>
</dbReference>
<evidence type="ECO:0000256" key="2">
    <source>
        <dbReference type="ARBA" id="ARBA00022603"/>
    </source>
</evidence>
<dbReference type="InterPro" id="IPR003333">
    <property type="entry name" value="CMAS"/>
</dbReference>
<keyword evidence="8" id="KW-1185">Reference proteome</keyword>
<dbReference type="InterPro" id="IPR029063">
    <property type="entry name" value="SAM-dependent_MTases_sf"/>
</dbReference>
<dbReference type="InterPro" id="IPR050723">
    <property type="entry name" value="CFA/CMAS"/>
</dbReference>
<dbReference type="CDD" id="cd02440">
    <property type="entry name" value="AdoMet_MTases"/>
    <property type="match status" value="1"/>
</dbReference>
<evidence type="ECO:0000256" key="5">
    <source>
        <dbReference type="ARBA" id="ARBA00023098"/>
    </source>
</evidence>
<dbReference type="PIRSF" id="PIRSF003085">
    <property type="entry name" value="CMAS"/>
    <property type="match status" value="1"/>
</dbReference>